<sequence>MDALPYKRRRRPADDTTTVTEDGAALTFAAYFSDRLRYDHDTATWYEWTGSHWRPNKTKIAFHWARELARELAASTAGKAAAAVRKTSFAAGVERFVQADPEIAVTSEIWDADPFLLGTPGGTVDLRNGSLIEAHPADHITKLTAVAPSLTADCPLWLRFLDETTGADAGMVRFLQQWCGYCLSGDIREHALVFVHGSGGNGKSVFMNTVAGIMADYATTAPMDTFTASVGDRHPTELAMLRGARLVTASETEEGRPWAESRIKSLTGGDPIAARFMRCDFFTYRPTFKLMIVGNHQPQLRNVDDAARRRFNIVPFTRKPAAPDSELEAKLKGDWPAILRWMIDGYLDWQANGLVRPASVLDATAGYFTDQDLVAQWLADECDCEPGNQYKWEATKTLFDSWAAYAKAAGEHPGSIRTFKPTMLRHGLTERRTAGARGIEGVRLKLNRAAGMTDDR</sequence>
<evidence type="ECO:0000256" key="2">
    <source>
        <dbReference type="ARBA" id="ARBA00022801"/>
    </source>
</evidence>
<dbReference type="PANTHER" id="PTHR35372">
    <property type="entry name" value="ATP BINDING PROTEIN-RELATED"/>
    <property type="match status" value="1"/>
</dbReference>
<proteinExistence type="predicted"/>
<dbReference type="SUPFAM" id="SSF52540">
    <property type="entry name" value="P-loop containing nucleoside triphosphate hydrolases"/>
    <property type="match status" value="1"/>
</dbReference>
<evidence type="ECO:0000259" key="4">
    <source>
        <dbReference type="PROSITE" id="PS51206"/>
    </source>
</evidence>
<dbReference type="Pfam" id="PF08706">
    <property type="entry name" value="D5_N"/>
    <property type="match status" value="1"/>
</dbReference>
<feature type="domain" description="SF3 helicase" evidence="4">
    <location>
        <begin position="170"/>
        <end position="329"/>
    </location>
</feature>
<dbReference type="NCBIfam" id="NF011296">
    <property type="entry name" value="PRK14709.1"/>
    <property type="match status" value="1"/>
</dbReference>
<dbReference type="GO" id="GO:0005524">
    <property type="term" value="F:ATP binding"/>
    <property type="evidence" value="ECO:0007669"/>
    <property type="project" value="UniProtKB-KW"/>
</dbReference>
<reference evidence="5 6" key="1">
    <citation type="submission" date="2018-09" db="EMBL/GenBank/DDBJ databases">
        <title>Mesorhizobium carmichaelinearum sp. nov. isolated from Carmichaelinea spp. root nodules in New Zealand.</title>
        <authorList>
            <person name="De Meyer S.E."/>
        </authorList>
    </citation>
    <scope>NUCLEOTIDE SEQUENCE [LARGE SCALE GENOMIC DNA]</scope>
    <source>
        <strain evidence="5 6">ICMP19557</strain>
    </source>
</reference>
<dbReference type="SMART" id="SM00885">
    <property type="entry name" value="D5_N"/>
    <property type="match status" value="1"/>
</dbReference>
<dbReference type="EMBL" id="QZWZ01000016">
    <property type="protein sequence ID" value="RJT36222.1"/>
    <property type="molecule type" value="Genomic_DNA"/>
</dbReference>
<dbReference type="InterPro" id="IPR051620">
    <property type="entry name" value="ORF904-like_C"/>
</dbReference>
<dbReference type="AlphaFoldDB" id="A0A3A5KSU0"/>
<accession>A0A3A5KSU0</accession>
<name>A0A3A5KSU0_9HYPH</name>
<protein>
    <recommendedName>
        <fullName evidence="4">SF3 helicase domain-containing protein</fullName>
    </recommendedName>
</protein>
<evidence type="ECO:0000256" key="3">
    <source>
        <dbReference type="ARBA" id="ARBA00022840"/>
    </source>
</evidence>
<evidence type="ECO:0000256" key="1">
    <source>
        <dbReference type="ARBA" id="ARBA00022741"/>
    </source>
</evidence>
<dbReference type="InterPro" id="IPR014818">
    <property type="entry name" value="Phage/plasmid_primase_P4_C"/>
</dbReference>
<dbReference type="Pfam" id="PF19263">
    <property type="entry name" value="DUF5906"/>
    <property type="match status" value="1"/>
</dbReference>
<gene>
    <name evidence="5" type="ORF">D3227_21220</name>
</gene>
<dbReference type="OrthoDB" id="9763644at2"/>
<dbReference type="InterPro" id="IPR027417">
    <property type="entry name" value="P-loop_NTPase"/>
</dbReference>
<comment type="caution">
    <text evidence="5">The sequence shown here is derived from an EMBL/GenBank/DDBJ whole genome shotgun (WGS) entry which is preliminary data.</text>
</comment>
<keyword evidence="6" id="KW-1185">Reference proteome</keyword>
<dbReference type="InterPro" id="IPR014015">
    <property type="entry name" value="Helicase_SF3_DNA-vir"/>
</dbReference>
<dbReference type="PROSITE" id="PS51206">
    <property type="entry name" value="SF3_HELICASE_1"/>
    <property type="match status" value="1"/>
</dbReference>
<dbReference type="NCBIfam" id="TIGR01613">
    <property type="entry name" value="primase_Cterm"/>
    <property type="match status" value="1"/>
</dbReference>
<dbReference type="PANTHER" id="PTHR35372:SF2">
    <property type="entry name" value="SF3 HELICASE DOMAIN-CONTAINING PROTEIN"/>
    <property type="match status" value="1"/>
</dbReference>
<dbReference type="RefSeq" id="WP_120016252.1">
    <property type="nucleotide sequence ID" value="NZ_QZWZ01000016.1"/>
</dbReference>
<organism evidence="5 6">
    <name type="scientific">Mesorhizobium waimense</name>
    <dbReference type="NCBI Taxonomy" id="1300307"/>
    <lineage>
        <taxon>Bacteria</taxon>
        <taxon>Pseudomonadati</taxon>
        <taxon>Pseudomonadota</taxon>
        <taxon>Alphaproteobacteria</taxon>
        <taxon>Hyphomicrobiales</taxon>
        <taxon>Phyllobacteriaceae</taxon>
        <taxon>Mesorhizobium</taxon>
    </lineage>
</organism>
<evidence type="ECO:0000313" key="5">
    <source>
        <dbReference type="EMBL" id="RJT36222.1"/>
    </source>
</evidence>
<dbReference type="InterPro" id="IPR045455">
    <property type="entry name" value="NrS-1_pol-like_helicase"/>
</dbReference>
<dbReference type="Proteomes" id="UP000272706">
    <property type="component" value="Unassembled WGS sequence"/>
</dbReference>
<keyword evidence="2" id="KW-0378">Hydrolase</keyword>
<dbReference type="Gene3D" id="3.40.50.300">
    <property type="entry name" value="P-loop containing nucleotide triphosphate hydrolases"/>
    <property type="match status" value="1"/>
</dbReference>
<dbReference type="GO" id="GO:0016787">
    <property type="term" value="F:hydrolase activity"/>
    <property type="evidence" value="ECO:0007669"/>
    <property type="project" value="UniProtKB-KW"/>
</dbReference>
<keyword evidence="1" id="KW-0547">Nucleotide-binding</keyword>
<evidence type="ECO:0000313" key="6">
    <source>
        <dbReference type="Proteomes" id="UP000272706"/>
    </source>
</evidence>
<keyword evidence="3" id="KW-0067">ATP-binding</keyword>
<dbReference type="InterPro" id="IPR006500">
    <property type="entry name" value="Helicase_put_C_phage/plasmid"/>
</dbReference>